<name>A0A2K1QXV0_9PEZI</name>
<dbReference type="InterPro" id="IPR002110">
    <property type="entry name" value="Ankyrin_rpt"/>
</dbReference>
<dbReference type="Pfam" id="PF00023">
    <property type="entry name" value="Ank"/>
    <property type="match status" value="1"/>
</dbReference>
<dbReference type="PROSITE" id="PS50088">
    <property type="entry name" value="ANK_REPEAT"/>
    <property type="match status" value="4"/>
</dbReference>
<dbReference type="Proteomes" id="UP000243797">
    <property type="component" value="Unassembled WGS sequence"/>
</dbReference>
<feature type="repeat" description="ANK" evidence="3">
    <location>
        <begin position="172"/>
        <end position="204"/>
    </location>
</feature>
<protein>
    <submittedName>
        <fullName evidence="4">Uncharacterized protein</fullName>
    </submittedName>
</protein>
<dbReference type="InterPro" id="IPR051637">
    <property type="entry name" value="Ank_repeat_dom-contain_49"/>
</dbReference>
<dbReference type="OrthoDB" id="539213at2759"/>
<dbReference type="PROSITE" id="PS50297">
    <property type="entry name" value="ANK_REP_REGION"/>
    <property type="match status" value="3"/>
</dbReference>
<dbReference type="EMBL" id="NKHZ01000029">
    <property type="protein sequence ID" value="PNS19875.1"/>
    <property type="molecule type" value="Genomic_DNA"/>
</dbReference>
<organism evidence="4 5">
    <name type="scientific">Sphaceloma murrayae</name>
    <dbReference type="NCBI Taxonomy" id="2082308"/>
    <lineage>
        <taxon>Eukaryota</taxon>
        <taxon>Fungi</taxon>
        <taxon>Dikarya</taxon>
        <taxon>Ascomycota</taxon>
        <taxon>Pezizomycotina</taxon>
        <taxon>Dothideomycetes</taxon>
        <taxon>Dothideomycetidae</taxon>
        <taxon>Myriangiales</taxon>
        <taxon>Elsinoaceae</taxon>
        <taxon>Sphaceloma</taxon>
    </lineage>
</organism>
<evidence type="ECO:0000256" key="3">
    <source>
        <dbReference type="PROSITE-ProRule" id="PRU00023"/>
    </source>
</evidence>
<gene>
    <name evidence="4" type="ORF">CAC42_7842</name>
</gene>
<evidence type="ECO:0000313" key="4">
    <source>
        <dbReference type="EMBL" id="PNS19875.1"/>
    </source>
</evidence>
<evidence type="ECO:0000313" key="5">
    <source>
        <dbReference type="Proteomes" id="UP000243797"/>
    </source>
</evidence>
<keyword evidence="1" id="KW-0677">Repeat</keyword>
<proteinExistence type="predicted"/>
<sequence length="235" mass="25336">MASEDRFAIHAACREGQTSKVEALLNVTPKLAARRDDDDRLPIHWACSYNRIPIIEILSERRDFDVDAQDGMGWTPLMISSSILEGDALVDLLLAKDADPNMKTNSGQTALHFAASKSNLDVARKLIAKGATARTKDKRGQLPLHRAAAVGNVPIMKLFLENKSPVNATDMDGCTALHHAIAEGHGDAAVVLLKAGADLEKKDNNGALPIDLAPDAKVRNYIVRAAEEEGIELSA</sequence>
<dbReference type="InterPro" id="IPR036770">
    <property type="entry name" value="Ankyrin_rpt-contain_sf"/>
</dbReference>
<dbReference type="Pfam" id="PF12796">
    <property type="entry name" value="Ank_2"/>
    <property type="match status" value="2"/>
</dbReference>
<keyword evidence="5" id="KW-1185">Reference proteome</keyword>
<dbReference type="FunCoup" id="A0A2K1QXV0">
    <property type="interactions" value="164"/>
</dbReference>
<dbReference type="AlphaFoldDB" id="A0A2K1QXV0"/>
<accession>A0A2K1QXV0</accession>
<feature type="repeat" description="ANK" evidence="3">
    <location>
        <begin position="139"/>
        <end position="171"/>
    </location>
</feature>
<evidence type="ECO:0000256" key="2">
    <source>
        <dbReference type="ARBA" id="ARBA00023043"/>
    </source>
</evidence>
<feature type="repeat" description="ANK" evidence="3">
    <location>
        <begin position="106"/>
        <end position="138"/>
    </location>
</feature>
<dbReference type="Gene3D" id="1.25.40.20">
    <property type="entry name" value="Ankyrin repeat-containing domain"/>
    <property type="match status" value="2"/>
</dbReference>
<dbReference type="STRING" id="2082308.A0A2K1QXV0"/>
<evidence type="ECO:0000256" key="1">
    <source>
        <dbReference type="ARBA" id="ARBA00022737"/>
    </source>
</evidence>
<keyword evidence="2 3" id="KW-0040">ANK repeat</keyword>
<dbReference type="InParanoid" id="A0A2K1QXV0"/>
<dbReference type="SUPFAM" id="SSF48403">
    <property type="entry name" value="Ankyrin repeat"/>
    <property type="match status" value="1"/>
</dbReference>
<comment type="caution">
    <text evidence="4">The sequence shown here is derived from an EMBL/GenBank/DDBJ whole genome shotgun (WGS) entry which is preliminary data.</text>
</comment>
<feature type="repeat" description="ANK" evidence="3">
    <location>
        <begin position="72"/>
        <end position="105"/>
    </location>
</feature>
<dbReference type="SMART" id="SM00248">
    <property type="entry name" value="ANK"/>
    <property type="match status" value="6"/>
</dbReference>
<dbReference type="PANTHER" id="PTHR24180:SF45">
    <property type="entry name" value="POLY [ADP-RIBOSE] POLYMERASE TANKYRASE"/>
    <property type="match status" value="1"/>
</dbReference>
<dbReference type="PRINTS" id="PR01415">
    <property type="entry name" value="ANKYRIN"/>
</dbReference>
<dbReference type="PANTHER" id="PTHR24180">
    <property type="entry name" value="CYCLIN-DEPENDENT KINASE INHIBITOR 2C-RELATED"/>
    <property type="match status" value="1"/>
</dbReference>
<reference evidence="4 5" key="1">
    <citation type="submission" date="2017-06" db="EMBL/GenBank/DDBJ databases">
        <title>Draft genome sequence of a variant of Elsinoe murrayae.</title>
        <authorList>
            <person name="Cheng Q."/>
        </authorList>
    </citation>
    <scope>NUCLEOTIDE SEQUENCE [LARGE SCALE GENOMIC DNA]</scope>
    <source>
        <strain evidence="4 5">CQ-2017a</strain>
    </source>
</reference>